<feature type="transmembrane region" description="Helical" evidence="1">
    <location>
        <begin position="318"/>
        <end position="336"/>
    </location>
</feature>
<feature type="transmembrane region" description="Helical" evidence="1">
    <location>
        <begin position="64"/>
        <end position="81"/>
    </location>
</feature>
<gene>
    <name evidence="2" type="ORF">BRM3_08515</name>
</gene>
<feature type="transmembrane region" description="Helical" evidence="1">
    <location>
        <begin position="382"/>
        <end position="406"/>
    </location>
</feature>
<keyword evidence="3" id="KW-1185">Reference proteome</keyword>
<keyword evidence="1" id="KW-0472">Membrane</keyword>
<keyword evidence="1" id="KW-1133">Transmembrane helix</keyword>
<protein>
    <submittedName>
        <fullName evidence="2">Uncharacterized protein</fullName>
    </submittedName>
</protein>
<feature type="transmembrane region" description="Helical" evidence="1">
    <location>
        <begin position="232"/>
        <end position="249"/>
    </location>
</feature>
<evidence type="ECO:0000313" key="3">
    <source>
        <dbReference type="Proteomes" id="UP001164305"/>
    </source>
</evidence>
<feature type="transmembrane region" description="Helical" evidence="1">
    <location>
        <begin position="6"/>
        <end position="29"/>
    </location>
</feature>
<dbReference type="InterPro" id="IPR046671">
    <property type="entry name" value="DUF6541"/>
</dbReference>
<organism evidence="2 3">
    <name type="scientific">Brachybacterium huguangmaarense</name>
    <dbReference type="NCBI Taxonomy" id="1652028"/>
    <lineage>
        <taxon>Bacteria</taxon>
        <taxon>Bacillati</taxon>
        <taxon>Actinomycetota</taxon>
        <taxon>Actinomycetes</taxon>
        <taxon>Micrococcales</taxon>
        <taxon>Dermabacteraceae</taxon>
        <taxon>Brachybacterium</taxon>
    </lineage>
</organism>
<feature type="transmembrane region" description="Helical" evidence="1">
    <location>
        <begin position="489"/>
        <end position="507"/>
    </location>
</feature>
<name>A0ABY6FZ39_9MICO</name>
<evidence type="ECO:0000256" key="1">
    <source>
        <dbReference type="SAM" id="Phobius"/>
    </source>
</evidence>
<reference evidence="2" key="1">
    <citation type="submission" date="2022-10" db="EMBL/GenBank/DDBJ databases">
        <title>Whole-Genome Sequencing of Brachybacterium huguangmaarense BRM-3, Isolated from Betula schmidtii.</title>
        <authorList>
            <person name="Haam D."/>
        </authorList>
    </citation>
    <scope>NUCLEOTIDE SEQUENCE</scope>
    <source>
        <strain evidence="2">BRM-3</strain>
    </source>
</reference>
<sequence length="653" mass="68649">MTDLLWLVASAALVLACAVVPGALVLRLLGADRLVMLGLAPALGAAGAGLGAVGAAALGVRWSLLPFLATMAVLALLAALARRAGLGLDTRDTERVDEAPAGLRVDPRAPLIAGVPHGRWWLAGAAVIALGPLAVAFGRADGVLERWDTLYHLTALRHIRATGDGSSLHLGTISNTEGRAVPYPAAFHDLASLMPGAPIPVLLNGATAVLAVVPWVLGIAILARVLWPQHRWGPFAAAVAALLAPATPVDEWLHLSAIPNLTGFSMLPGLLAAAVLLWRALLARTGGAAARPVRTAVAAVAVLALGGLGLALLQPNCAVMALLLLAVLTATTALSETRGRRRMLLLLVPLALLVPVALLTWTPLSSMVTDFVGGLVVPWWQAIGEIALGLLTVWPMALGVVLAVLWWPGLVVSWRSPARWASVAWLVVAVLYYDAAIDSTANLSILFYRGQDRISMPLTMLTCLLVVPGLAVLSRLLGTRRERRGRGPAAITVALVVIAVAIAGASIPSRLDHARMNAQLDYPGRGRFLQADELEQFARVEPHMDHDATLLASPFSGAAHLYALDGQTVRFPVAGMATTSEDRALLRAVGTASTDPAACRTLVDAGVRYVYVERLPYQYHAGYDLINRADPSLGTVLFSTSHSRLIEVDCDAG</sequence>
<feature type="transmembrane region" description="Helical" evidence="1">
    <location>
        <begin position="120"/>
        <end position="140"/>
    </location>
</feature>
<feature type="transmembrane region" description="Helical" evidence="1">
    <location>
        <begin position="456"/>
        <end position="477"/>
    </location>
</feature>
<feature type="transmembrane region" description="Helical" evidence="1">
    <location>
        <begin position="201"/>
        <end position="225"/>
    </location>
</feature>
<feature type="transmembrane region" description="Helical" evidence="1">
    <location>
        <begin position="343"/>
        <end position="362"/>
    </location>
</feature>
<dbReference type="RefSeq" id="WP_263592902.1">
    <property type="nucleotide sequence ID" value="NZ_CP107020.1"/>
</dbReference>
<feature type="transmembrane region" description="Helical" evidence="1">
    <location>
        <begin position="261"/>
        <end position="281"/>
    </location>
</feature>
<keyword evidence="1" id="KW-0812">Transmembrane</keyword>
<feature type="transmembrane region" description="Helical" evidence="1">
    <location>
        <begin position="293"/>
        <end position="312"/>
    </location>
</feature>
<dbReference type="Pfam" id="PF20176">
    <property type="entry name" value="DUF6541"/>
    <property type="match status" value="1"/>
</dbReference>
<dbReference type="EMBL" id="CP107020">
    <property type="protein sequence ID" value="UYG15688.1"/>
    <property type="molecule type" value="Genomic_DNA"/>
</dbReference>
<proteinExistence type="predicted"/>
<feature type="transmembrane region" description="Helical" evidence="1">
    <location>
        <begin position="418"/>
        <end position="436"/>
    </location>
</feature>
<feature type="transmembrane region" description="Helical" evidence="1">
    <location>
        <begin position="36"/>
        <end position="58"/>
    </location>
</feature>
<evidence type="ECO:0000313" key="2">
    <source>
        <dbReference type="EMBL" id="UYG15688.1"/>
    </source>
</evidence>
<accession>A0ABY6FZ39</accession>
<dbReference type="Proteomes" id="UP001164305">
    <property type="component" value="Chromosome"/>
</dbReference>